<dbReference type="InterPro" id="IPR044944">
    <property type="entry name" value="NOS_dom_3"/>
</dbReference>
<sequence>MEDAESLPMLLLEANEYLQLFCQEQSLPESYLQERLAEITCDYRKSRIYWQTEQELAYGAKVAWRNSTRCIGRIFLESLRVRDLRHLTTAEEIFAALVEHIQLATNGGNIAPTISIFAPDLPRQPGIRIWNPQLIRYAGYLQPDGAIVGDPAQIELTEICQRLGWQGQGTQFDILPLIIQMPKQKPQWFELPKAVVLEVPIVHPEHDWFANLGLKWHALPAVSDWRLEIGGISYSCAPFSGWYMSAEIGSRNFGDVKRYNLLPAIAQRLGLNTQSKLSLWQDRALIELNHAVLHSFTICGVTIVDHHTASTQFMRHWQREAEAGRIVPADWGRIVPPISASTLEVFHQEMHDVCFKPNFFQLPQPWTTSMVSNTNLM</sequence>
<dbReference type="InterPro" id="IPR050607">
    <property type="entry name" value="NOS"/>
</dbReference>
<keyword evidence="15" id="KW-1185">Reference proteome</keyword>
<evidence type="ECO:0000256" key="6">
    <source>
        <dbReference type="ARBA" id="ARBA00022617"/>
    </source>
</evidence>
<comment type="similarity">
    <text evidence="3 11">Belongs to the NOS family. Bacterial NOS oxygenase subfamily.</text>
</comment>
<dbReference type="CDD" id="cd00575">
    <property type="entry name" value="NOS_oxygenase"/>
    <property type="match status" value="1"/>
</dbReference>
<dbReference type="PANTHER" id="PTHR43410:SF1">
    <property type="entry name" value="NITRIC OXIDE SYNTHASE"/>
    <property type="match status" value="1"/>
</dbReference>
<evidence type="ECO:0000313" key="14">
    <source>
        <dbReference type="EMBL" id="KJH70221.1"/>
    </source>
</evidence>
<evidence type="ECO:0000313" key="15">
    <source>
        <dbReference type="Proteomes" id="UP000032452"/>
    </source>
</evidence>
<evidence type="ECO:0000256" key="10">
    <source>
        <dbReference type="ARBA" id="ARBA00048713"/>
    </source>
</evidence>
<evidence type="ECO:0000256" key="5">
    <source>
        <dbReference type="ARBA" id="ARBA00018859"/>
    </source>
</evidence>
<dbReference type="Gene3D" id="3.90.440.10">
    <property type="entry name" value="Nitric Oxide Synthase,Heme Domain,Chain A domain 2"/>
    <property type="match status" value="1"/>
</dbReference>
<feature type="domain" description="Nitric oxide synthase (NOS)" evidence="13">
    <location>
        <begin position="10"/>
        <end position="366"/>
    </location>
</feature>
<evidence type="ECO:0000259" key="13">
    <source>
        <dbReference type="Pfam" id="PF02898"/>
    </source>
</evidence>
<keyword evidence="9 11" id="KW-0408">Iron</keyword>
<dbReference type="GO" id="GO:0020037">
    <property type="term" value="F:heme binding"/>
    <property type="evidence" value="ECO:0007669"/>
    <property type="project" value="InterPro"/>
</dbReference>
<feature type="binding site" description="axial binding residue" evidence="12">
    <location>
        <position position="70"/>
    </location>
    <ligand>
        <name>heme</name>
        <dbReference type="ChEBI" id="CHEBI:30413"/>
    </ligand>
    <ligandPart>
        <name>Fe</name>
        <dbReference type="ChEBI" id="CHEBI:18248"/>
    </ligandPart>
</feature>
<evidence type="ECO:0000256" key="8">
    <source>
        <dbReference type="ARBA" id="ARBA00023002"/>
    </source>
</evidence>
<dbReference type="GO" id="GO:0046872">
    <property type="term" value="F:metal ion binding"/>
    <property type="evidence" value="ECO:0007669"/>
    <property type="project" value="UniProtKB-KW"/>
</dbReference>
<dbReference type="InterPro" id="IPR036119">
    <property type="entry name" value="NOS_N_sf"/>
</dbReference>
<evidence type="ECO:0000256" key="3">
    <source>
        <dbReference type="ARBA" id="ARBA00005411"/>
    </source>
</evidence>
<keyword evidence="7 11" id="KW-0479">Metal-binding</keyword>
<comment type="function">
    <text evidence="2 11">Catalyzes the production of nitric oxide.</text>
</comment>
<keyword evidence="6 11" id="KW-0349">Heme</keyword>
<comment type="subunit">
    <text evidence="11">Homodimer.</text>
</comment>
<dbReference type="Pfam" id="PF02898">
    <property type="entry name" value="NO_synthase"/>
    <property type="match status" value="1"/>
</dbReference>
<dbReference type="AlphaFoldDB" id="A0A0D8ZSM9"/>
<evidence type="ECO:0000256" key="4">
    <source>
        <dbReference type="ARBA" id="ARBA00012735"/>
    </source>
</evidence>
<gene>
    <name evidence="14" type="ORF">UH38_19710</name>
</gene>
<dbReference type="InterPro" id="IPR044943">
    <property type="entry name" value="NOS_dom_1"/>
</dbReference>
<dbReference type="Gene3D" id="3.90.1230.10">
    <property type="entry name" value="Nitric Oxide Synthase, Chain A, domain 3"/>
    <property type="match status" value="1"/>
</dbReference>
<dbReference type="PIRSF" id="PIRSF037219">
    <property type="entry name" value="NOS_oxygenase"/>
    <property type="match status" value="1"/>
</dbReference>
<comment type="cofactor">
    <cofactor evidence="1 11 12">
        <name>heme</name>
        <dbReference type="ChEBI" id="CHEBI:30413"/>
    </cofactor>
</comment>
<evidence type="ECO:0000256" key="12">
    <source>
        <dbReference type="PIRSR" id="PIRSR037219-1"/>
    </source>
</evidence>
<dbReference type="PATRIC" id="fig|1618023.3.peg.1960"/>
<dbReference type="OrthoDB" id="3398374at2"/>
<dbReference type="SUPFAM" id="SSF56512">
    <property type="entry name" value="Nitric oxide (NO) synthase oxygenase domain"/>
    <property type="match status" value="1"/>
</dbReference>
<comment type="miscellaneous">
    <text evidence="11">This protein is similar to the oxygenase domain of eukaryotic nitric oxide synthases but lacks the reductase domain which, in eukaryotes, is responsible for transfer of electrons to the ferric heme during nitric oxide synthesis.</text>
</comment>
<dbReference type="STRING" id="1618023.UH38_19710"/>
<dbReference type="GO" id="GO:0006809">
    <property type="term" value="P:nitric oxide biosynthetic process"/>
    <property type="evidence" value="ECO:0007669"/>
    <property type="project" value="InterPro"/>
</dbReference>
<evidence type="ECO:0000256" key="11">
    <source>
        <dbReference type="PIRNR" id="PIRNR037219"/>
    </source>
</evidence>
<dbReference type="InterPro" id="IPR044940">
    <property type="entry name" value="NOS_dom_2"/>
</dbReference>
<evidence type="ECO:0000256" key="1">
    <source>
        <dbReference type="ARBA" id="ARBA00001971"/>
    </source>
</evidence>
<organism evidence="14 15">
    <name type="scientific">Aliterella atlantica CENA595</name>
    <dbReference type="NCBI Taxonomy" id="1618023"/>
    <lineage>
        <taxon>Bacteria</taxon>
        <taxon>Bacillati</taxon>
        <taxon>Cyanobacteriota</taxon>
        <taxon>Cyanophyceae</taxon>
        <taxon>Chroococcidiopsidales</taxon>
        <taxon>Aliterellaceae</taxon>
        <taxon>Aliterella</taxon>
    </lineage>
</organism>
<keyword evidence="8 11" id="KW-0560">Oxidoreductase</keyword>
<reference evidence="14" key="1">
    <citation type="submission" date="2015-02" db="EMBL/GenBank/DDBJ databases">
        <title>Draft genome of a novel marine cyanobacterium (Chroococcales) isolated from South Atlantic Ocean.</title>
        <authorList>
            <person name="Rigonato J."/>
            <person name="Alvarenga D.O."/>
            <person name="Branco L.H."/>
            <person name="Varani A.M."/>
            <person name="Brandini F.P."/>
            <person name="Fiore M.F."/>
        </authorList>
    </citation>
    <scope>NUCLEOTIDE SEQUENCE [LARGE SCALE GENOMIC DNA]</scope>
    <source>
        <strain evidence="14">CENA595</strain>
    </source>
</reference>
<dbReference type="InterPro" id="IPR004030">
    <property type="entry name" value="NOS_N"/>
</dbReference>
<evidence type="ECO:0000256" key="2">
    <source>
        <dbReference type="ARBA" id="ARBA00002642"/>
    </source>
</evidence>
<dbReference type="Proteomes" id="UP000032452">
    <property type="component" value="Unassembled WGS sequence"/>
</dbReference>
<dbReference type="Gene3D" id="3.90.340.10">
    <property type="entry name" value="Nitric Oxide Synthase, Chain A, domain 1"/>
    <property type="match status" value="1"/>
</dbReference>
<comment type="catalytic activity">
    <reaction evidence="10">
        <text>3 reduced [flavodoxin] + 2 L-arginine + 4 O2 = 3 oxidized [flavodoxin] + 2 L-citrulline + 2 nitric oxide + 4 H2O + 5 H(+)</text>
        <dbReference type="Rhea" id="RHEA:52324"/>
        <dbReference type="Rhea" id="RHEA-COMP:10622"/>
        <dbReference type="Rhea" id="RHEA-COMP:10623"/>
        <dbReference type="ChEBI" id="CHEBI:15377"/>
        <dbReference type="ChEBI" id="CHEBI:15378"/>
        <dbReference type="ChEBI" id="CHEBI:15379"/>
        <dbReference type="ChEBI" id="CHEBI:16480"/>
        <dbReference type="ChEBI" id="CHEBI:32682"/>
        <dbReference type="ChEBI" id="CHEBI:57618"/>
        <dbReference type="ChEBI" id="CHEBI:57743"/>
        <dbReference type="ChEBI" id="CHEBI:58210"/>
        <dbReference type="EC" id="1.14.14.47"/>
    </reaction>
</comment>
<accession>A0A0D8ZSM9</accession>
<proteinExistence type="inferred from homology"/>
<comment type="caution">
    <text evidence="14">The sequence shown here is derived from an EMBL/GenBank/DDBJ whole genome shotgun (WGS) entry which is preliminary data.</text>
</comment>
<dbReference type="EMBL" id="JYON01000026">
    <property type="protein sequence ID" value="KJH70221.1"/>
    <property type="molecule type" value="Genomic_DNA"/>
</dbReference>
<dbReference type="PANTHER" id="PTHR43410">
    <property type="entry name" value="NITRIC OXIDE SYNTHASE OXYGENASE"/>
    <property type="match status" value="1"/>
</dbReference>
<dbReference type="InterPro" id="IPR017142">
    <property type="entry name" value="Nitric_oxide_synthase_Oase-su"/>
</dbReference>
<dbReference type="EC" id="1.14.14.47" evidence="4 11"/>
<evidence type="ECO:0000256" key="7">
    <source>
        <dbReference type="ARBA" id="ARBA00022723"/>
    </source>
</evidence>
<evidence type="ECO:0000256" key="9">
    <source>
        <dbReference type="ARBA" id="ARBA00023004"/>
    </source>
</evidence>
<dbReference type="GO" id="GO:0004517">
    <property type="term" value="F:nitric-oxide synthase activity"/>
    <property type="evidence" value="ECO:0007669"/>
    <property type="project" value="InterPro"/>
</dbReference>
<protein>
    <recommendedName>
        <fullName evidence="5 11">Nitric oxide synthase oxygenase</fullName>
        <ecNumber evidence="4 11">1.14.14.47</ecNumber>
    </recommendedName>
</protein>
<name>A0A0D8ZSM9_9CYAN</name>